<sequence>MSINRALSKKHCHEEDKENPYSFFQVRNYQAQQEAVFLTILNQEYDVVLEVPQKKSVIALSYFRVIRLKSPERNIEFGSELNSLLEKMYFNDMTLGVTEGTASRRLEINRISESIHKLIELIEPITLLKKCFMGKRNSRASVVELSFDGINMKKDDIEKKGERINKAITLRMKGLQRKDVITLPKQDLELMSLFFV</sequence>
<dbReference type="Proteomes" id="UP000014680">
    <property type="component" value="Unassembled WGS sequence"/>
</dbReference>
<dbReference type="RefSeq" id="XP_004254754.1">
    <property type="nucleotide sequence ID" value="XM_004254706.1"/>
</dbReference>
<keyword evidence="2" id="KW-1185">Reference proteome</keyword>
<accession>A0A0A1U1R7</accession>
<gene>
    <name evidence="1" type="ORF">EIN_418620</name>
</gene>
<evidence type="ECO:0000313" key="1">
    <source>
        <dbReference type="EMBL" id="ELP87983.1"/>
    </source>
</evidence>
<dbReference type="KEGG" id="eiv:EIN_418620"/>
<dbReference type="AlphaFoldDB" id="A0A0A1U1R7"/>
<dbReference type="EMBL" id="KB206772">
    <property type="protein sequence ID" value="ELP87983.1"/>
    <property type="molecule type" value="Genomic_DNA"/>
</dbReference>
<dbReference type="VEuPathDB" id="AmoebaDB:EIN_418620"/>
<organism evidence="1 2">
    <name type="scientific">Entamoeba invadens IP1</name>
    <dbReference type="NCBI Taxonomy" id="370355"/>
    <lineage>
        <taxon>Eukaryota</taxon>
        <taxon>Amoebozoa</taxon>
        <taxon>Evosea</taxon>
        <taxon>Archamoebae</taxon>
        <taxon>Mastigamoebida</taxon>
        <taxon>Entamoebidae</taxon>
        <taxon>Entamoeba</taxon>
    </lineage>
</organism>
<reference evidence="1 2" key="1">
    <citation type="submission" date="2012-10" db="EMBL/GenBank/DDBJ databases">
        <authorList>
            <person name="Zafar N."/>
            <person name="Inman J."/>
            <person name="Hall N."/>
            <person name="Lorenzi H."/>
            <person name="Caler E."/>
        </authorList>
    </citation>
    <scope>NUCLEOTIDE SEQUENCE [LARGE SCALE GENOMIC DNA]</scope>
    <source>
        <strain evidence="1 2">IP1</strain>
    </source>
</reference>
<name>A0A0A1U1R7_ENTIV</name>
<proteinExistence type="predicted"/>
<protein>
    <submittedName>
        <fullName evidence="1">Uncharacterized protein</fullName>
    </submittedName>
</protein>
<dbReference type="GeneID" id="14886968"/>
<evidence type="ECO:0000313" key="2">
    <source>
        <dbReference type="Proteomes" id="UP000014680"/>
    </source>
</evidence>